<dbReference type="Proteomes" id="UP000196118">
    <property type="component" value="Chromosome"/>
</dbReference>
<reference evidence="1 2" key="1">
    <citation type="submission" date="2017-05" db="EMBL/GenBank/DDBJ databases">
        <title>Genome sequence of Pediococcus pentosaceus strain SRCM100892.</title>
        <authorList>
            <person name="Cho S.H."/>
        </authorList>
    </citation>
    <scope>NUCLEOTIDE SEQUENCE [LARGE SCALE GENOMIC DNA]</scope>
    <source>
        <strain evidence="1 2">SRCM100892</strain>
    </source>
</reference>
<sequence>MAINLDNKLQTVKEFIVGGKKRNVIYDDKFMTAIAEADIRIGKDLEEYIDPDKETIEKFNKKTAVQQLEIYSELQAKVKNDLVNTLDSAFGKGAGEELYAYFNHSTNSLYAIVEALNEYSDVVKQEQKSGKSKVKSYYEKKNHKK</sequence>
<dbReference type="EMBL" id="CP021474">
    <property type="protein sequence ID" value="ARW19881.1"/>
    <property type="molecule type" value="Genomic_DNA"/>
</dbReference>
<accession>A0A1Y0VP07</accession>
<name>A0A1Y0VP07_PEDPE</name>
<gene>
    <name evidence="1" type="ORF">S100892_01308</name>
</gene>
<dbReference type="AlphaFoldDB" id="A0A1Y0VP07"/>
<proteinExistence type="predicted"/>
<evidence type="ECO:0000313" key="1">
    <source>
        <dbReference type="EMBL" id="ARW19881.1"/>
    </source>
</evidence>
<organism evidence="1 2">
    <name type="scientific">Pediococcus pentosaceus</name>
    <dbReference type="NCBI Taxonomy" id="1255"/>
    <lineage>
        <taxon>Bacteria</taxon>
        <taxon>Bacillati</taxon>
        <taxon>Bacillota</taxon>
        <taxon>Bacilli</taxon>
        <taxon>Lactobacillales</taxon>
        <taxon>Lactobacillaceae</taxon>
        <taxon>Pediococcus</taxon>
    </lineage>
</organism>
<protein>
    <submittedName>
        <fullName evidence="1">Uncharacterized protein</fullName>
    </submittedName>
</protein>
<evidence type="ECO:0000313" key="2">
    <source>
        <dbReference type="Proteomes" id="UP000196118"/>
    </source>
</evidence>